<dbReference type="Pfam" id="PF01494">
    <property type="entry name" value="FAD_binding_3"/>
    <property type="match status" value="1"/>
</dbReference>
<dbReference type="InterPro" id="IPR002938">
    <property type="entry name" value="FAD-bd"/>
</dbReference>
<dbReference type="Proteomes" id="UP000219612">
    <property type="component" value="Unassembled WGS sequence"/>
</dbReference>
<sequence length="393" mass="42829">MGQRALIVGLGIAGMAAAIGLRRAGWTPVIVERAPQRRTGGYFLGLFPEGREAAAELGIIEYLHTRNPSADVDTWSLDRRGNRGPGVGFLDQPGQPAAVLRGDVEAALWQAIDGVEVRFGTVPEEITQDRAGVTVLLRDTVGGTEYRETFNLVVGADGLRSTVRRLVFGPHEEFMTNWNAMICAFQLPAQAPTFAEQESVISAQAGRAVWIFGLSDRTPTTLLTYRTKDVDAEFAVPTAERLRTVFAGMDDPAVRHALDCLENAPEHLFDSVHQVRMPRWSQGRVVLIGDAAWCLNLYSGLGATSALKGGAALATALMDHPGDVTAALGAWEARLRPFITKEQRLTHIKRHLFVPSNRVTETIRTLGIRLINAKARRAAAKTRAPQPVTTGRR</sequence>
<feature type="domain" description="FAD-binding" evidence="1">
    <location>
        <begin position="5"/>
        <end position="318"/>
    </location>
</feature>
<dbReference type="AlphaFoldDB" id="A0A285H6X1"/>
<accession>A0A285H6X1</accession>
<dbReference type="RefSeq" id="WP_097319843.1">
    <property type="nucleotide sequence ID" value="NZ_OBDY01000003.1"/>
</dbReference>
<dbReference type="OrthoDB" id="3356051at2"/>
<dbReference type="PANTHER" id="PTHR46865:SF8">
    <property type="entry name" value="POSSIBLE OXIDOREDUCTASE"/>
    <property type="match status" value="1"/>
</dbReference>
<organism evidence="2 3">
    <name type="scientific">Paractinoplanes atraurantiacus</name>
    <dbReference type="NCBI Taxonomy" id="1036182"/>
    <lineage>
        <taxon>Bacteria</taxon>
        <taxon>Bacillati</taxon>
        <taxon>Actinomycetota</taxon>
        <taxon>Actinomycetes</taxon>
        <taxon>Micromonosporales</taxon>
        <taxon>Micromonosporaceae</taxon>
        <taxon>Paractinoplanes</taxon>
    </lineage>
</organism>
<reference evidence="2 3" key="1">
    <citation type="submission" date="2017-09" db="EMBL/GenBank/DDBJ databases">
        <authorList>
            <person name="Ehlers B."/>
            <person name="Leendertz F.H."/>
        </authorList>
    </citation>
    <scope>NUCLEOTIDE SEQUENCE [LARGE SCALE GENOMIC DNA]</scope>
    <source>
        <strain evidence="2 3">CGMCC 4.6857</strain>
    </source>
</reference>
<protein>
    <submittedName>
        <fullName evidence="2">2-polyprenyl-6-methoxyphenol hydroxylase</fullName>
    </submittedName>
</protein>
<dbReference type="Gene3D" id="3.50.50.60">
    <property type="entry name" value="FAD/NAD(P)-binding domain"/>
    <property type="match status" value="1"/>
</dbReference>
<dbReference type="Gene3D" id="3.30.9.10">
    <property type="entry name" value="D-Amino Acid Oxidase, subunit A, domain 2"/>
    <property type="match status" value="1"/>
</dbReference>
<proteinExistence type="predicted"/>
<dbReference type="EMBL" id="OBDY01000003">
    <property type="protein sequence ID" value="SNY31364.1"/>
    <property type="molecule type" value="Genomic_DNA"/>
</dbReference>
<dbReference type="InterPro" id="IPR036188">
    <property type="entry name" value="FAD/NAD-bd_sf"/>
</dbReference>
<dbReference type="GO" id="GO:0071949">
    <property type="term" value="F:FAD binding"/>
    <property type="evidence" value="ECO:0007669"/>
    <property type="project" value="InterPro"/>
</dbReference>
<dbReference type="PANTHER" id="PTHR46865">
    <property type="entry name" value="OXIDOREDUCTASE-RELATED"/>
    <property type="match status" value="1"/>
</dbReference>
<evidence type="ECO:0000313" key="2">
    <source>
        <dbReference type="EMBL" id="SNY31364.1"/>
    </source>
</evidence>
<evidence type="ECO:0000259" key="1">
    <source>
        <dbReference type="Pfam" id="PF01494"/>
    </source>
</evidence>
<name>A0A285H6X1_9ACTN</name>
<dbReference type="PRINTS" id="PR00420">
    <property type="entry name" value="RNGMNOXGNASE"/>
</dbReference>
<dbReference type="SUPFAM" id="SSF51905">
    <property type="entry name" value="FAD/NAD(P)-binding domain"/>
    <property type="match status" value="1"/>
</dbReference>
<evidence type="ECO:0000313" key="3">
    <source>
        <dbReference type="Proteomes" id="UP000219612"/>
    </source>
</evidence>
<gene>
    <name evidence="2" type="ORF">SAMN05421748_103545</name>
</gene>
<dbReference type="InterPro" id="IPR051704">
    <property type="entry name" value="FAD_aromatic-hydroxylase"/>
</dbReference>
<keyword evidence="3" id="KW-1185">Reference proteome</keyword>